<organism evidence="2">
    <name type="scientific">Nothobranchius pienaari</name>
    <dbReference type="NCBI Taxonomy" id="704102"/>
    <lineage>
        <taxon>Eukaryota</taxon>
        <taxon>Metazoa</taxon>
        <taxon>Chordata</taxon>
        <taxon>Craniata</taxon>
        <taxon>Vertebrata</taxon>
        <taxon>Euteleostomi</taxon>
        <taxon>Actinopterygii</taxon>
        <taxon>Neopterygii</taxon>
        <taxon>Teleostei</taxon>
        <taxon>Neoteleostei</taxon>
        <taxon>Acanthomorphata</taxon>
        <taxon>Ovalentaria</taxon>
        <taxon>Atherinomorphae</taxon>
        <taxon>Cyprinodontiformes</taxon>
        <taxon>Nothobranchiidae</taxon>
        <taxon>Nothobranchius</taxon>
    </lineage>
</organism>
<dbReference type="EMBL" id="HAEF01015274">
    <property type="protein sequence ID" value="SBR56433.1"/>
    <property type="molecule type" value="Transcribed_RNA"/>
</dbReference>
<name>A0A1A8MHX3_9TELE</name>
<gene>
    <name evidence="2" type="primary">Nfu_g_1_018946</name>
</gene>
<proteinExistence type="predicted"/>
<dbReference type="AlphaFoldDB" id="A0A1A8MHX3"/>
<protein>
    <submittedName>
        <fullName evidence="2">Uncharacterized protein</fullName>
    </submittedName>
</protein>
<reference evidence="2" key="2">
    <citation type="submission" date="2016-06" db="EMBL/GenBank/DDBJ databases">
        <title>The genome of a short-lived fish provides insights into sex chromosome evolution and the genetic control of aging.</title>
        <authorList>
            <person name="Reichwald K."/>
            <person name="Felder M."/>
            <person name="Petzold A."/>
            <person name="Koch P."/>
            <person name="Groth M."/>
            <person name="Platzer M."/>
        </authorList>
    </citation>
    <scope>NUCLEOTIDE SEQUENCE</scope>
    <source>
        <tissue evidence="2">Brain</tissue>
    </source>
</reference>
<feature type="non-terminal residue" evidence="2">
    <location>
        <position position="1"/>
    </location>
</feature>
<evidence type="ECO:0000313" key="2">
    <source>
        <dbReference type="EMBL" id="SBR56433.1"/>
    </source>
</evidence>
<evidence type="ECO:0000256" key="1">
    <source>
        <dbReference type="SAM" id="MobiDB-lite"/>
    </source>
</evidence>
<reference evidence="2" key="1">
    <citation type="submission" date="2016-05" db="EMBL/GenBank/DDBJ databases">
        <authorList>
            <person name="Lavstsen T."/>
            <person name="Jespersen J.S."/>
        </authorList>
    </citation>
    <scope>NUCLEOTIDE SEQUENCE</scope>
    <source>
        <tissue evidence="2">Brain</tissue>
    </source>
</reference>
<sequence>WRHQETTMSCDVMQPRGSQTVDSERTASVLRQ</sequence>
<feature type="non-terminal residue" evidence="2">
    <location>
        <position position="32"/>
    </location>
</feature>
<accession>A0A1A8MHX3</accession>
<feature type="region of interest" description="Disordered" evidence="1">
    <location>
        <begin position="1"/>
        <end position="32"/>
    </location>
</feature>